<evidence type="ECO:0000256" key="1">
    <source>
        <dbReference type="SAM" id="MobiDB-lite"/>
    </source>
</evidence>
<sequence>FTLNFSNGFVGWHEAPQIQIELALLGSEQVSFGNYHHDFARKGSGVKEINVAVETNSQNERGSRSRSSSLNEELEDVDASLAVMTRLLIAAMHSSDLANRSALTQVPT</sequence>
<reference evidence="2 3" key="1">
    <citation type="journal article" date="2016" name="Genome Biol. Evol.">
        <title>Gene Family Evolution Reflects Adaptation to Soil Environmental Stressors in the Genome of the Collembolan Orchesella cincta.</title>
        <authorList>
            <person name="Faddeeva-Vakhrusheva A."/>
            <person name="Derks M.F."/>
            <person name="Anvar S.Y."/>
            <person name="Agamennone V."/>
            <person name="Suring W."/>
            <person name="Smit S."/>
            <person name="van Straalen N.M."/>
            <person name="Roelofs D."/>
        </authorList>
    </citation>
    <scope>NUCLEOTIDE SEQUENCE [LARGE SCALE GENOMIC DNA]</scope>
    <source>
        <tissue evidence="2">Mixed pool</tissue>
    </source>
</reference>
<feature type="region of interest" description="Disordered" evidence="1">
    <location>
        <begin position="54"/>
        <end position="73"/>
    </location>
</feature>
<feature type="compositionally biased region" description="Low complexity" evidence="1">
    <location>
        <begin position="56"/>
        <end position="71"/>
    </location>
</feature>
<keyword evidence="3" id="KW-1185">Reference proteome</keyword>
<dbReference type="EMBL" id="LJIJ01001138">
    <property type="protein sequence ID" value="ODM92826.1"/>
    <property type="molecule type" value="Genomic_DNA"/>
</dbReference>
<proteinExistence type="predicted"/>
<comment type="caution">
    <text evidence="2">The sequence shown here is derived from an EMBL/GenBank/DDBJ whole genome shotgun (WGS) entry which is preliminary data.</text>
</comment>
<evidence type="ECO:0000313" key="2">
    <source>
        <dbReference type="EMBL" id="ODM92826.1"/>
    </source>
</evidence>
<feature type="non-terminal residue" evidence="2">
    <location>
        <position position="1"/>
    </location>
</feature>
<organism evidence="2 3">
    <name type="scientific">Orchesella cincta</name>
    <name type="common">Springtail</name>
    <name type="synonym">Podura cincta</name>
    <dbReference type="NCBI Taxonomy" id="48709"/>
    <lineage>
        <taxon>Eukaryota</taxon>
        <taxon>Metazoa</taxon>
        <taxon>Ecdysozoa</taxon>
        <taxon>Arthropoda</taxon>
        <taxon>Hexapoda</taxon>
        <taxon>Collembola</taxon>
        <taxon>Entomobryomorpha</taxon>
        <taxon>Entomobryoidea</taxon>
        <taxon>Orchesellidae</taxon>
        <taxon>Orchesellinae</taxon>
        <taxon>Orchesella</taxon>
    </lineage>
</organism>
<gene>
    <name evidence="2" type="ORF">Ocin01_13857</name>
</gene>
<name>A0A1D2MIK4_ORCCI</name>
<evidence type="ECO:0000313" key="3">
    <source>
        <dbReference type="Proteomes" id="UP000094527"/>
    </source>
</evidence>
<dbReference type="Proteomes" id="UP000094527">
    <property type="component" value="Unassembled WGS sequence"/>
</dbReference>
<dbReference type="AlphaFoldDB" id="A0A1D2MIK4"/>
<protein>
    <submittedName>
        <fullName evidence="2">Uncharacterized protein</fullName>
    </submittedName>
</protein>
<accession>A0A1D2MIK4</accession>